<dbReference type="Pfam" id="PF14518">
    <property type="entry name" value="Haem_oxygenas_2"/>
    <property type="match status" value="1"/>
</dbReference>
<dbReference type="Gene3D" id="1.20.910.10">
    <property type="entry name" value="Heme oxygenase-like"/>
    <property type="match status" value="1"/>
</dbReference>
<dbReference type="Proteomes" id="UP000183649">
    <property type="component" value="Unassembled WGS sequence"/>
</dbReference>
<dbReference type="InterPro" id="IPR016084">
    <property type="entry name" value="Haem_Oase-like_multi-hlx"/>
</dbReference>
<dbReference type="RefSeq" id="WP_072243067.1">
    <property type="nucleotide sequence ID" value="NZ_CYHF01000010.1"/>
</dbReference>
<evidence type="ECO:0000256" key="1">
    <source>
        <dbReference type="ARBA" id="ARBA00023002"/>
    </source>
</evidence>
<keyword evidence="1" id="KW-0560">Oxidoreductase</keyword>
<dbReference type="PANTHER" id="PTHR40279">
    <property type="entry name" value="PQQC-LIKE PROTEIN"/>
    <property type="match status" value="1"/>
</dbReference>
<accession>A0A0K6I9H7</accession>
<dbReference type="AlphaFoldDB" id="A0A0K6I9H7"/>
<organism evidence="2 3">
    <name type="scientific">Thiomonas bhubaneswarensis</name>
    <dbReference type="NCBI Taxonomy" id="339866"/>
    <lineage>
        <taxon>Bacteria</taxon>
        <taxon>Pseudomonadati</taxon>
        <taxon>Pseudomonadota</taxon>
        <taxon>Betaproteobacteria</taxon>
        <taxon>Burkholderiales</taxon>
        <taxon>Thiomonas</taxon>
    </lineage>
</organism>
<dbReference type="PANTHER" id="PTHR40279:SF3">
    <property type="entry name" value="4-AMINOBENZOATE SYNTHASE"/>
    <property type="match status" value="1"/>
</dbReference>
<dbReference type="SUPFAM" id="SSF48613">
    <property type="entry name" value="Heme oxygenase-like"/>
    <property type="match status" value="1"/>
</dbReference>
<keyword evidence="3" id="KW-1185">Reference proteome</keyword>
<dbReference type="GO" id="GO:0016491">
    <property type="term" value="F:oxidoreductase activity"/>
    <property type="evidence" value="ECO:0007669"/>
    <property type="project" value="UniProtKB-KW"/>
</dbReference>
<sequence length="349" mass="39926">MDFRTEHISSWLLYMFDATAQEWLKCCNDDVLRAEIRTHCQQLVKSAYTHGDRSALEQVHKALALIYTKDFSSAQIGTIECEMQPILRDISAIFEKSMIDHEIKQFTHGWLEDVPKDGQLYVKWLKNIISKHSSSVHPLYNDFLGLHAQSHHLAYYLAQETNLDPRFDDILAFLQVGLPVEPKLELAQNYFDEMGNGNPAEVHSHMFKTALQQIGVDDQFLQDNMLLDAKISGNISAALALSRRHYFKAVGYFGVTEYLAPRRFKHVVNAWRRNGLPESGITYHELHIGIDAVHAKGWFNNVIIPAVENNIDVGREIAIGAMIRLNSSERYLNSLLQHFENQYTAIDNA</sequence>
<proteinExistence type="predicted"/>
<gene>
    <name evidence="2" type="ORF">Ga0061069_11097</name>
</gene>
<evidence type="ECO:0000313" key="3">
    <source>
        <dbReference type="Proteomes" id="UP000183649"/>
    </source>
</evidence>
<dbReference type="InterPro" id="IPR039068">
    <property type="entry name" value="PqqC-like"/>
</dbReference>
<dbReference type="STRING" id="339866.GCA_001418255_02657"/>
<protein>
    <submittedName>
        <fullName evidence="2">Iron-containing redox enzyme</fullName>
    </submittedName>
</protein>
<name>A0A0K6I9H7_9BURK</name>
<dbReference type="SMART" id="SM01236">
    <property type="entry name" value="Haem_oxygenase_2"/>
    <property type="match status" value="1"/>
</dbReference>
<dbReference type="EMBL" id="CYHF01000010">
    <property type="protein sequence ID" value="CUA99776.1"/>
    <property type="molecule type" value="Genomic_DNA"/>
</dbReference>
<reference evidence="3" key="1">
    <citation type="submission" date="2015-08" db="EMBL/GenBank/DDBJ databases">
        <authorList>
            <person name="Varghese N."/>
        </authorList>
    </citation>
    <scope>NUCLEOTIDE SEQUENCE [LARGE SCALE GENOMIC DNA]</scope>
    <source>
        <strain evidence="3">DSM 18181</strain>
    </source>
</reference>
<dbReference type="OrthoDB" id="277294at2"/>
<evidence type="ECO:0000313" key="2">
    <source>
        <dbReference type="EMBL" id="CUA99776.1"/>
    </source>
</evidence>